<keyword evidence="2" id="KW-1185">Reference proteome</keyword>
<evidence type="ECO:0000313" key="1">
    <source>
        <dbReference type="EMBL" id="MEK8088684.1"/>
    </source>
</evidence>
<dbReference type="Proteomes" id="UP001446205">
    <property type="component" value="Unassembled WGS sequence"/>
</dbReference>
<proteinExistence type="predicted"/>
<organism evidence="1 2">
    <name type="scientific">Thermithiobacillus plumbiphilus</name>
    <dbReference type="NCBI Taxonomy" id="1729899"/>
    <lineage>
        <taxon>Bacteria</taxon>
        <taxon>Pseudomonadati</taxon>
        <taxon>Pseudomonadota</taxon>
        <taxon>Acidithiobacillia</taxon>
        <taxon>Acidithiobacillales</taxon>
        <taxon>Thermithiobacillaceae</taxon>
        <taxon>Thermithiobacillus</taxon>
    </lineage>
</organism>
<protein>
    <submittedName>
        <fullName evidence="1">Uncharacterized protein</fullName>
    </submittedName>
</protein>
<dbReference type="EMBL" id="JBBPCO010000002">
    <property type="protein sequence ID" value="MEK8088684.1"/>
    <property type="molecule type" value="Genomic_DNA"/>
</dbReference>
<name>A0ABU9D554_9PROT</name>
<reference evidence="1 2" key="1">
    <citation type="submission" date="2024-04" db="EMBL/GenBank/DDBJ databases">
        <authorList>
            <person name="Abashina T."/>
            <person name="Shaikin A."/>
        </authorList>
    </citation>
    <scope>NUCLEOTIDE SEQUENCE [LARGE SCALE GENOMIC DNA]</scope>
    <source>
        <strain evidence="1 2">AAFK</strain>
    </source>
</reference>
<evidence type="ECO:0000313" key="2">
    <source>
        <dbReference type="Proteomes" id="UP001446205"/>
    </source>
</evidence>
<sequence>MIAFAKGSMPAPRPVVASNSLFRGSPPFHWLPSYHEQFEKYGFYPAFSNYFVKGPQKD</sequence>
<dbReference type="RefSeq" id="WP_341369750.1">
    <property type="nucleotide sequence ID" value="NZ_JBBPCO010000002.1"/>
</dbReference>
<comment type="caution">
    <text evidence="1">The sequence shown here is derived from an EMBL/GenBank/DDBJ whole genome shotgun (WGS) entry which is preliminary data.</text>
</comment>
<accession>A0ABU9D554</accession>
<gene>
    <name evidence="1" type="ORF">WOB96_02790</name>
</gene>